<dbReference type="Proteomes" id="UP001153269">
    <property type="component" value="Unassembled WGS sequence"/>
</dbReference>
<dbReference type="EMBL" id="CADEAL010002877">
    <property type="protein sequence ID" value="CAB1442541.1"/>
    <property type="molecule type" value="Genomic_DNA"/>
</dbReference>
<gene>
    <name evidence="2" type="ORF">PLEPLA_LOCUS30219</name>
</gene>
<accession>A0A9N7UZF9</accession>
<feature type="compositionally biased region" description="Basic and acidic residues" evidence="1">
    <location>
        <begin position="46"/>
        <end position="63"/>
    </location>
</feature>
<organism evidence="2 3">
    <name type="scientific">Pleuronectes platessa</name>
    <name type="common">European plaice</name>
    <dbReference type="NCBI Taxonomy" id="8262"/>
    <lineage>
        <taxon>Eukaryota</taxon>
        <taxon>Metazoa</taxon>
        <taxon>Chordata</taxon>
        <taxon>Craniata</taxon>
        <taxon>Vertebrata</taxon>
        <taxon>Euteleostomi</taxon>
        <taxon>Actinopterygii</taxon>
        <taxon>Neopterygii</taxon>
        <taxon>Teleostei</taxon>
        <taxon>Neoteleostei</taxon>
        <taxon>Acanthomorphata</taxon>
        <taxon>Carangaria</taxon>
        <taxon>Pleuronectiformes</taxon>
        <taxon>Pleuronectoidei</taxon>
        <taxon>Pleuronectidae</taxon>
        <taxon>Pleuronectes</taxon>
    </lineage>
</organism>
<feature type="region of interest" description="Disordered" evidence="1">
    <location>
        <begin position="38"/>
        <end position="63"/>
    </location>
</feature>
<dbReference type="AlphaFoldDB" id="A0A9N7UZF9"/>
<protein>
    <submittedName>
        <fullName evidence="2">Uncharacterized protein</fullName>
    </submittedName>
</protein>
<reference evidence="2" key="1">
    <citation type="submission" date="2020-03" db="EMBL/GenBank/DDBJ databases">
        <authorList>
            <person name="Weist P."/>
        </authorList>
    </citation>
    <scope>NUCLEOTIDE SEQUENCE</scope>
</reference>
<keyword evidence="3" id="KW-1185">Reference proteome</keyword>
<evidence type="ECO:0000313" key="3">
    <source>
        <dbReference type="Proteomes" id="UP001153269"/>
    </source>
</evidence>
<name>A0A9N7UZF9_PLEPL</name>
<evidence type="ECO:0000256" key="1">
    <source>
        <dbReference type="SAM" id="MobiDB-lite"/>
    </source>
</evidence>
<comment type="caution">
    <text evidence="2">The sequence shown here is derived from an EMBL/GenBank/DDBJ whole genome shotgun (WGS) entry which is preliminary data.</text>
</comment>
<evidence type="ECO:0000313" key="2">
    <source>
        <dbReference type="EMBL" id="CAB1442541.1"/>
    </source>
</evidence>
<sequence length="175" mass="18964">MKQCVQLDVAGLCGGSPMSSLSSSGAALLLTPELSTVPYPTSQRSLLREEEAEERAPAEGLHPPDRWWLQPIRVAGGDLEGGAMCPSSPAASARCSKLSERQAGGLLRDLSVHPSVRPSLRPSIHPSSPLSLCLLSKVSAMERLPRFLVPPEIPEEGDEEVMERMNGWCRRLRKS</sequence>
<proteinExistence type="predicted"/>